<accession>A0A243BI83</accession>
<feature type="binding site" evidence="14">
    <location>
        <begin position="185"/>
        <end position="189"/>
    </location>
    <ligand>
        <name>pyridoxal 5'-phosphate</name>
        <dbReference type="ChEBI" id="CHEBI:597326"/>
    </ligand>
</feature>
<dbReference type="PROSITE" id="PS00165">
    <property type="entry name" value="DEHYDRATASE_SER_THR"/>
    <property type="match status" value="1"/>
</dbReference>
<keyword evidence="7 13" id="KW-0028">Amino-acid biosynthesis</keyword>
<dbReference type="PANTHER" id="PTHR48078:SF6">
    <property type="entry name" value="L-THREONINE DEHYDRATASE CATABOLIC TDCB"/>
    <property type="match status" value="1"/>
</dbReference>
<gene>
    <name evidence="17" type="ORF">BK742_09195</name>
</gene>
<dbReference type="InterPro" id="IPR050147">
    <property type="entry name" value="Ser/Thr_Dehydratase"/>
</dbReference>
<dbReference type="Proteomes" id="UP000195089">
    <property type="component" value="Unassembled WGS sequence"/>
</dbReference>
<organism evidence="17 18">
    <name type="scientific">Bacillus thuringiensis serovar pingluonsis</name>
    <dbReference type="NCBI Taxonomy" id="180881"/>
    <lineage>
        <taxon>Bacteria</taxon>
        <taxon>Bacillati</taxon>
        <taxon>Bacillota</taxon>
        <taxon>Bacilli</taxon>
        <taxon>Bacillales</taxon>
        <taxon>Bacillaceae</taxon>
        <taxon>Bacillus</taxon>
        <taxon>Bacillus cereus group</taxon>
    </lineage>
</organism>
<dbReference type="SUPFAM" id="SSF53686">
    <property type="entry name" value="Tryptophan synthase beta subunit-like PLP-dependent enzymes"/>
    <property type="match status" value="1"/>
</dbReference>
<dbReference type="GO" id="GO:0006567">
    <property type="term" value="P:L-threonine catabolic process"/>
    <property type="evidence" value="ECO:0007669"/>
    <property type="project" value="TreeGrafter"/>
</dbReference>
<dbReference type="InterPro" id="IPR026260">
    <property type="entry name" value="Thr_Synthase_bac/arc"/>
</dbReference>
<evidence type="ECO:0000256" key="14">
    <source>
        <dbReference type="PIRSR" id="PIRSR038945-1"/>
    </source>
</evidence>
<dbReference type="PANTHER" id="PTHR48078">
    <property type="entry name" value="THREONINE DEHYDRATASE, MITOCHONDRIAL-RELATED"/>
    <property type="match status" value="1"/>
</dbReference>
<comment type="pathway">
    <text evidence="3 13">Amino-acid biosynthesis; L-threonine biosynthesis; L-threonine from L-aspartate: step 5/5.</text>
</comment>
<evidence type="ECO:0000256" key="1">
    <source>
        <dbReference type="ARBA" id="ARBA00001933"/>
    </source>
</evidence>
<dbReference type="GO" id="GO:0009097">
    <property type="term" value="P:isoleucine biosynthetic process"/>
    <property type="evidence" value="ECO:0007669"/>
    <property type="project" value="TreeGrafter"/>
</dbReference>
<comment type="cofactor">
    <cofactor evidence="1 13 14">
        <name>pyridoxal 5'-phosphate</name>
        <dbReference type="ChEBI" id="CHEBI:597326"/>
    </cofactor>
</comment>
<dbReference type="Pfam" id="PF00291">
    <property type="entry name" value="PALP"/>
    <property type="match status" value="1"/>
</dbReference>
<keyword evidence="10 13" id="KW-0456">Lyase</keyword>
<evidence type="ECO:0000259" key="16">
    <source>
        <dbReference type="Pfam" id="PF00291"/>
    </source>
</evidence>
<dbReference type="NCBIfam" id="TIGR00260">
    <property type="entry name" value="thrC"/>
    <property type="match status" value="1"/>
</dbReference>
<dbReference type="InterPro" id="IPR001926">
    <property type="entry name" value="TrpB-like_PALP"/>
</dbReference>
<evidence type="ECO:0000256" key="13">
    <source>
        <dbReference type="PIRNR" id="PIRNR038945"/>
    </source>
</evidence>
<evidence type="ECO:0000256" key="8">
    <source>
        <dbReference type="ARBA" id="ARBA00022697"/>
    </source>
</evidence>
<evidence type="ECO:0000256" key="3">
    <source>
        <dbReference type="ARBA" id="ARBA00004979"/>
    </source>
</evidence>
<evidence type="ECO:0000256" key="2">
    <source>
        <dbReference type="ARBA" id="ARBA00003648"/>
    </source>
</evidence>
<evidence type="ECO:0000256" key="15">
    <source>
        <dbReference type="PIRSR" id="PIRSR038945-2"/>
    </source>
</evidence>
<feature type="binding site" evidence="14">
    <location>
        <position position="85"/>
    </location>
    <ligand>
        <name>pyridoxal 5'-phosphate</name>
        <dbReference type="ChEBI" id="CHEBI:597326"/>
    </ligand>
</feature>
<comment type="catalytic activity">
    <reaction evidence="11 13">
        <text>O-phospho-L-homoserine + H2O = L-threonine + phosphate</text>
        <dbReference type="Rhea" id="RHEA:10840"/>
        <dbReference type="ChEBI" id="CHEBI:15377"/>
        <dbReference type="ChEBI" id="CHEBI:43474"/>
        <dbReference type="ChEBI" id="CHEBI:57590"/>
        <dbReference type="ChEBI" id="CHEBI:57926"/>
        <dbReference type="EC" id="4.2.3.1"/>
    </reaction>
</comment>
<name>A0A243BI83_BACTU</name>
<proteinExistence type="inferred from homology"/>
<dbReference type="GO" id="GO:0006565">
    <property type="term" value="P:L-serine catabolic process"/>
    <property type="evidence" value="ECO:0007669"/>
    <property type="project" value="TreeGrafter"/>
</dbReference>
<dbReference type="UniPathway" id="UPA00050">
    <property type="reaction ID" value="UER00065"/>
</dbReference>
<evidence type="ECO:0000256" key="6">
    <source>
        <dbReference type="ARBA" id="ARBA00018679"/>
    </source>
</evidence>
<feature type="modified residue" description="N6-(pyridoxal phosphate)lysine" evidence="15">
    <location>
        <position position="59"/>
    </location>
</feature>
<keyword evidence="8 13" id="KW-0791">Threonine biosynthesis</keyword>
<dbReference type="Gene3D" id="3.40.50.1100">
    <property type="match status" value="2"/>
</dbReference>
<dbReference type="CDD" id="cd01563">
    <property type="entry name" value="Thr-synth_1"/>
    <property type="match status" value="1"/>
</dbReference>
<dbReference type="GO" id="GO:0004794">
    <property type="term" value="F:threonine deaminase activity"/>
    <property type="evidence" value="ECO:0007669"/>
    <property type="project" value="TreeGrafter"/>
</dbReference>
<dbReference type="PIRSF" id="PIRSF038945">
    <property type="entry name" value="Thr_synthase"/>
    <property type="match status" value="1"/>
</dbReference>
<comment type="caution">
    <text evidence="17">The sequence shown here is derived from an EMBL/GenBank/DDBJ whole genome shotgun (WGS) entry which is preliminary data.</text>
</comment>
<dbReference type="InterPro" id="IPR036052">
    <property type="entry name" value="TrpB-like_PALP_sf"/>
</dbReference>
<dbReference type="GO" id="GO:0030170">
    <property type="term" value="F:pyridoxal phosphate binding"/>
    <property type="evidence" value="ECO:0007669"/>
    <property type="project" value="InterPro"/>
</dbReference>
<dbReference type="InterPro" id="IPR000634">
    <property type="entry name" value="Ser/Thr_deHydtase_PyrdxlP-BS"/>
</dbReference>
<dbReference type="EC" id="4.2.3.1" evidence="5 12"/>
<evidence type="ECO:0000256" key="7">
    <source>
        <dbReference type="ARBA" id="ARBA00022605"/>
    </source>
</evidence>
<protein>
    <recommendedName>
        <fullName evidence="6 12">Threonine synthase</fullName>
        <ecNumber evidence="5 12">4.2.3.1</ecNumber>
    </recommendedName>
</protein>
<feature type="binding site" evidence="14">
    <location>
        <position position="314"/>
    </location>
    <ligand>
        <name>pyridoxal 5'-phosphate</name>
        <dbReference type="ChEBI" id="CHEBI:597326"/>
    </ligand>
</feature>
<evidence type="ECO:0000256" key="5">
    <source>
        <dbReference type="ARBA" id="ARBA00013028"/>
    </source>
</evidence>
<comment type="function">
    <text evidence="2 13">Catalyzes the gamma-elimination of phosphate from L-phosphohomoserine and the beta-addition of water to produce L-threonine.</text>
</comment>
<dbReference type="GO" id="GO:0009088">
    <property type="term" value="P:threonine biosynthetic process"/>
    <property type="evidence" value="ECO:0007669"/>
    <property type="project" value="UniProtKB-UniRule"/>
</dbReference>
<evidence type="ECO:0000256" key="11">
    <source>
        <dbReference type="ARBA" id="ARBA00049144"/>
    </source>
</evidence>
<evidence type="ECO:0000256" key="10">
    <source>
        <dbReference type="ARBA" id="ARBA00023239"/>
    </source>
</evidence>
<sequence length="352" mass="37443">MYKGLLNQYASYLPVNENTPDVSLMEGNTPLIPLLNISKQLGIQLYGKYEGANPTGSFKDRGMVMAVAKAKEEGSEAIICASTGNTSASAAAYAARLGMKCIIVIPEGKIAHGKLAQAVAYGAEIISIEGNFDDALKAVRNIAAEEPITLVNSVNPYRIEGQKTAAFEICDQLQRAPDVLAIPVGNAGNITAYWKGFCEYEKEKGYKKPRIHGFEAEGAAAIVKGHVIDEPETIATAIRIGNPASWSYAVEAAEQSHGEIDMVSDEEILHAYRLLAKSEGVFAEPGSNASLAGVIKHVQSGKIKKGETVVAVLTGNGLKDPDIAISSNTLDIASVSNNIEQIKEHIKGVIMS</sequence>
<keyword evidence="9 13" id="KW-0663">Pyridoxal phosphate</keyword>
<dbReference type="AlphaFoldDB" id="A0A243BI83"/>
<evidence type="ECO:0000313" key="18">
    <source>
        <dbReference type="Proteomes" id="UP000195089"/>
    </source>
</evidence>
<evidence type="ECO:0000256" key="12">
    <source>
        <dbReference type="NCBIfam" id="TIGR00260"/>
    </source>
</evidence>
<dbReference type="RefSeq" id="WP_088119261.1">
    <property type="nucleotide sequence ID" value="NZ_NFDL01000037.1"/>
</dbReference>
<evidence type="ECO:0000256" key="4">
    <source>
        <dbReference type="ARBA" id="ARBA00005517"/>
    </source>
</evidence>
<evidence type="ECO:0000313" key="17">
    <source>
        <dbReference type="EMBL" id="OTY46598.1"/>
    </source>
</evidence>
<dbReference type="FunFam" id="3.40.50.1100:FF:000014">
    <property type="entry name" value="Threonine synthase"/>
    <property type="match status" value="1"/>
</dbReference>
<dbReference type="EMBL" id="NFDL01000037">
    <property type="protein sequence ID" value="OTY46598.1"/>
    <property type="molecule type" value="Genomic_DNA"/>
</dbReference>
<evidence type="ECO:0000256" key="9">
    <source>
        <dbReference type="ARBA" id="ARBA00022898"/>
    </source>
</evidence>
<dbReference type="InterPro" id="IPR004450">
    <property type="entry name" value="Thr_synthase-like"/>
</dbReference>
<dbReference type="GO" id="GO:0004795">
    <property type="term" value="F:threonine synthase activity"/>
    <property type="evidence" value="ECO:0007669"/>
    <property type="project" value="UniProtKB-UniRule"/>
</dbReference>
<feature type="domain" description="Tryptophan synthase beta chain-like PALP" evidence="16">
    <location>
        <begin position="22"/>
        <end position="315"/>
    </location>
</feature>
<reference evidence="17 18" key="1">
    <citation type="submission" date="2016-10" db="EMBL/GenBank/DDBJ databases">
        <title>Comparative genomics of Bacillus thuringiensis reveals a path to pathogens against multiple invertebrate hosts.</title>
        <authorList>
            <person name="Zheng J."/>
            <person name="Gao Q."/>
            <person name="Liu H."/>
            <person name="Peng D."/>
            <person name="Ruan L."/>
            <person name="Sun M."/>
        </authorList>
    </citation>
    <scope>NUCLEOTIDE SEQUENCE [LARGE SCALE GENOMIC DNA]</scope>
    <source>
        <strain evidence="17">BGSC 4BX1</strain>
    </source>
</reference>
<dbReference type="GO" id="GO:0003941">
    <property type="term" value="F:L-serine ammonia-lyase activity"/>
    <property type="evidence" value="ECO:0007669"/>
    <property type="project" value="TreeGrafter"/>
</dbReference>
<comment type="similarity">
    <text evidence="4 13">Belongs to the threonine synthase family.</text>
</comment>